<comment type="caution">
    <text evidence="1">The sequence shown here is derived from an EMBL/GenBank/DDBJ whole genome shotgun (WGS) entry which is preliminary data.</text>
</comment>
<accession>A0A7Y9H0Y5</accession>
<dbReference type="Proteomes" id="UP000549911">
    <property type="component" value="Unassembled WGS sequence"/>
</dbReference>
<dbReference type="Gene3D" id="3.30.530.20">
    <property type="match status" value="1"/>
</dbReference>
<keyword evidence="2" id="KW-1185">Reference proteome</keyword>
<name>A0A7Y9H0Y5_9ACTN</name>
<sequence>MEMPHTPEQAFTYLVDPRNRPEWQSSLLSVDVPDDEEPHLGQAWTELTVVGVRPSLVVTELVPYRTWAEVGTWRGVRASLRLRFTAMSGGCRVTAEGEVSGSGLYAVAAGSSGLLAKRAIAADLRTAGHRIAARLEGPPNE</sequence>
<protein>
    <recommendedName>
        <fullName evidence="3">SRPBCC family protein</fullName>
    </recommendedName>
</protein>
<proteinExistence type="predicted"/>
<gene>
    <name evidence="1" type="ORF">F4692_001064</name>
</gene>
<dbReference type="EMBL" id="JACCBW010000001">
    <property type="protein sequence ID" value="NYE35960.1"/>
    <property type="molecule type" value="Genomic_DNA"/>
</dbReference>
<evidence type="ECO:0000313" key="1">
    <source>
        <dbReference type="EMBL" id="NYE35960.1"/>
    </source>
</evidence>
<dbReference type="SUPFAM" id="SSF55961">
    <property type="entry name" value="Bet v1-like"/>
    <property type="match status" value="1"/>
</dbReference>
<dbReference type="Pfam" id="PF10604">
    <property type="entry name" value="Polyketide_cyc2"/>
    <property type="match status" value="1"/>
</dbReference>
<dbReference type="AlphaFoldDB" id="A0A7Y9H0Y5"/>
<dbReference type="InterPro" id="IPR023393">
    <property type="entry name" value="START-like_dom_sf"/>
</dbReference>
<reference evidence="1 2" key="2">
    <citation type="submission" date="2020-08" db="EMBL/GenBank/DDBJ databases">
        <title>The Agave Microbiome: Exploring the role of microbial communities in plant adaptations to desert environments.</title>
        <authorList>
            <person name="Partida-Martinez L.P."/>
        </authorList>
    </citation>
    <scope>NUCLEOTIDE SEQUENCE [LARGE SCALE GENOMIC DNA]</scope>
    <source>
        <strain evidence="1 2">AT2.17</strain>
    </source>
</reference>
<dbReference type="InterPro" id="IPR019587">
    <property type="entry name" value="Polyketide_cyclase/dehydratase"/>
</dbReference>
<evidence type="ECO:0008006" key="3">
    <source>
        <dbReference type="Google" id="ProtNLM"/>
    </source>
</evidence>
<organism evidence="1 2">
    <name type="scientific">Nocardioides cavernae</name>
    <dbReference type="NCBI Taxonomy" id="1921566"/>
    <lineage>
        <taxon>Bacteria</taxon>
        <taxon>Bacillati</taxon>
        <taxon>Actinomycetota</taxon>
        <taxon>Actinomycetes</taxon>
        <taxon>Propionibacteriales</taxon>
        <taxon>Nocardioidaceae</taxon>
        <taxon>Nocardioides</taxon>
    </lineage>
</organism>
<reference evidence="1 2" key="1">
    <citation type="submission" date="2020-07" db="EMBL/GenBank/DDBJ databases">
        <authorList>
            <person name="Partida-Martinez L."/>
            <person name="Huntemann M."/>
            <person name="Clum A."/>
            <person name="Wang J."/>
            <person name="Palaniappan K."/>
            <person name="Ritter S."/>
            <person name="Chen I.-M."/>
            <person name="Stamatis D."/>
            <person name="Reddy T."/>
            <person name="O'Malley R."/>
            <person name="Daum C."/>
            <person name="Shapiro N."/>
            <person name="Ivanova N."/>
            <person name="Kyrpides N."/>
            <person name="Woyke T."/>
        </authorList>
    </citation>
    <scope>NUCLEOTIDE SEQUENCE [LARGE SCALE GENOMIC DNA]</scope>
    <source>
        <strain evidence="1 2">AT2.17</strain>
    </source>
</reference>
<evidence type="ECO:0000313" key="2">
    <source>
        <dbReference type="Proteomes" id="UP000549911"/>
    </source>
</evidence>